<accession>A0A0A8YW74</accession>
<organism evidence="1">
    <name type="scientific">Arundo donax</name>
    <name type="common">Giant reed</name>
    <name type="synonym">Donax arundinaceus</name>
    <dbReference type="NCBI Taxonomy" id="35708"/>
    <lineage>
        <taxon>Eukaryota</taxon>
        <taxon>Viridiplantae</taxon>
        <taxon>Streptophyta</taxon>
        <taxon>Embryophyta</taxon>
        <taxon>Tracheophyta</taxon>
        <taxon>Spermatophyta</taxon>
        <taxon>Magnoliopsida</taxon>
        <taxon>Liliopsida</taxon>
        <taxon>Poales</taxon>
        <taxon>Poaceae</taxon>
        <taxon>PACMAD clade</taxon>
        <taxon>Arundinoideae</taxon>
        <taxon>Arundineae</taxon>
        <taxon>Arundo</taxon>
    </lineage>
</organism>
<sequence length="118" mass="13561">MLNVRQPDNLRRRRALELLQENHMEHVMNSSIGRKNKPVRHRSDTLGNLERPVVLGASLPADLSVIAVAVLCWRRNHTQSPTSNCKSRCLPSYCCFMTSCAWRRRPWTSSRKTSLSCN</sequence>
<name>A0A0A8YW74_ARUDO</name>
<proteinExistence type="predicted"/>
<reference evidence="1" key="1">
    <citation type="submission" date="2014-09" db="EMBL/GenBank/DDBJ databases">
        <authorList>
            <person name="Magalhaes I.L.F."/>
            <person name="Oliveira U."/>
            <person name="Santos F.R."/>
            <person name="Vidigal T.H.D.A."/>
            <person name="Brescovit A.D."/>
            <person name="Santos A.J."/>
        </authorList>
    </citation>
    <scope>NUCLEOTIDE SEQUENCE</scope>
    <source>
        <tissue evidence="1">Shoot tissue taken approximately 20 cm above the soil surface</tissue>
    </source>
</reference>
<reference evidence="1" key="2">
    <citation type="journal article" date="2015" name="Data Brief">
        <title>Shoot transcriptome of the giant reed, Arundo donax.</title>
        <authorList>
            <person name="Barrero R.A."/>
            <person name="Guerrero F.D."/>
            <person name="Moolhuijzen P."/>
            <person name="Goolsby J.A."/>
            <person name="Tidwell J."/>
            <person name="Bellgard S.E."/>
            <person name="Bellgard M.I."/>
        </authorList>
    </citation>
    <scope>NUCLEOTIDE SEQUENCE</scope>
    <source>
        <tissue evidence="1">Shoot tissue taken approximately 20 cm above the soil surface</tissue>
    </source>
</reference>
<dbReference type="EMBL" id="GBRH01268267">
    <property type="protein sequence ID" value="JAD29628.1"/>
    <property type="molecule type" value="Transcribed_RNA"/>
</dbReference>
<evidence type="ECO:0000313" key="1">
    <source>
        <dbReference type="EMBL" id="JAD29628.1"/>
    </source>
</evidence>
<protein>
    <submittedName>
        <fullName evidence="1">Uncharacterized protein</fullName>
    </submittedName>
</protein>
<dbReference type="AlphaFoldDB" id="A0A0A8YW74"/>